<comment type="similarity">
    <text evidence="3">Belongs to the DEAD box helicase family. DEAH subfamily. DDX11/CHL1 sub-subfamily.</text>
</comment>
<sequence length="882" mass="98982">MSINLVLVYACVVGQCNMKEMIDKTQLAEEKQEFPAFPYEPYSIQIDFMNALYRFLDKGGVSMLESPTGTGKSLSIICSALQWLLDRNEKINNNSGSSDKVVVDGEEEDESEPDWIRNFTVNSHDDAKTNRKSPFRVKKHAKEKRGEEEVSGEANEQEFCLQEYESEEDYSSSSSSSKRKPLGGGFYTSSEDEEDGKECEEEGGLKVFYCSRTHSQLSQFVKELRKTVFAQKVRVVCLGSRKNMCINEDVLKLGNVGRINERCLDLQKKKTSLASKKKKNLGTNVKGGRTKASSYRCPMLRKQSLQREFKAEILQQEAMDIEDLVQLGREMRTCPYYGSRRVAPAADLIILPYQSLLSKSSRESLGLNLKNSVVIIDEAHNLADTLLSMHDAKITMSQLEDVHSSIESYLGRFQNLLGAGNRRYIQTLLILIRALLKPLATSDGNLNSGCSMAINDFLFSLNIDNINLVKLLAYIKQSNIIHKVSGYGERVAMLQKDPTAREEMSKLSSFRAFSDILVALTHNNGDGRIIVSKMNSSTSGQQGGYIKYVMLTGAKLFSEVVDEAHAVVLAGGTLQPIEETRERLFPWLPSNQLQFFSCSHIVPSESIMPVAVSHGPSGLSFDFSHSSRSSTEMIQELGLLMSNLVALVPEGVIVFFSSFEYETQVHTAWTNSGILRRIMKKKRVFREPRRNTEVEAVLRDYKEAIESERGAIMLAVVGGKVSEGINFSDGMCRCVVMVGLPYPSPSDIEQLERIKHIEGLGNTESSKPCLTLVDDSYYSGDVREGFGVLRSCRRRGKEYYENLCMKAVNQSIGEAIRHAKDYSAILLVDARYANDPAKRTSHPSSKLPKWIKDHLIYSTKGYGDVHRLLHQFFKHKNVQKSS</sequence>
<accession>A0A078JBQ8</accession>
<dbReference type="GO" id="GO:0046872">
    <property type="term" value="F:metal ion binding"/>
    <property type="evidence" value="ECO:0007669"/>
    <property type="project" value="UniProtKB-KW"/>
</dbReference>
<feature type="domain" description="Helicase ATP-binding" evidence="14">
    <location>
        <begin position="31"/>
        <end position="429"/>
    </location>
</feature>
<dbReference type="PANTHER" id="PTHR11472">
    <property type="entry name" value="DNA REPAIR DEAD HELICASE RAD3/XP-D SUBFAMILY MEMBER"/>
    <property type="match status" value="1"/>
</dbReference>
<comment type="subcellular location">
    <subcellularLocation>
        <location evidence="2">Nucleus</location>
    </subcellularLocation>
</comment>
<dbReference type="Pfam" id="PF13307">
    <property type="entry name" value="Helicase_C_2"/>
    <property type="match status" value="1"/>
</dbReference>
<keyword evidence="10" id="KW-0411">Iron-sulfur</keyword>
<evidence type="ECO:0000256" key="5">
    <source>
        <dbReference type="ARBA" id="ARBA00022741"/>
    </source>
</evidence>
<evidence type="ECO:0000313" key="16">
    <source>
        <dbReference type="Proteomes" id="UP000028999"/>
    </source>
</evidence>
<evidence type="ECO:0000256" key="6">
    <source>
        <dbReference type="ARBA" id="ARBA00022801"/>
    </source>
</evidence>
<evidence type="ECO:0000313" key="15">
    <source>
        <dbReference type="EMBL" id="CDY65053.1"/>
    </source>
</evidence>
<comment type="cofactor">
    <cofactor evidence="1">
        <name>[4Fe-4S] cluster</name>
        <dbReference type="ChEBI" id="CHEBI:49883"/>
    </cofactor>
</comment>
<dbReference type="GO" id="GO:0006974">
    <property type="term" value="P:DNA damage response"/>
    <property type="evidence" value="ECO:0007669"/>
    <property type="project" value="UniProtKB-ARBA"/>
</dbReference>
<evidence type="ECO:0000256" key="9">
    <source>
        <dbReference type="ARBA" id="ARBA00023004"/>
    </source>
</evidence>
<dbReference type="InterPro" id="IPR045028">
    <property type="entry name" value="DinG/Rad3-like"/>
</dbReference>
<reference evidence="15 16" key="1">
    <citation type="journal article" date="2014" name="Science">
        <title>Plant genetics. Early allopolyploid evolution in the post-Neolithic Brassica napus oilseed genome.</title>
        <authorList>
            <person name="Chalhoub B."/>
            <person name="Denoeud F."/>
            <person name="Liu S."/>
            <person name="Parkin I.A."/>
            <person name="Tang H."/>
            <person name="Wang X."/>
            <person name="Chiquet J."/>
            <person name="Belcram H."/>
            <person name="Tong C."/>
            <person name="Samans B."/>
            <person name="Correa M."/>
            <person name="Da Silva C."/>
            <person name="Just J."/>
            <person name="Falentin C."/>
            <person name="Koh C.S."/>
            <person name="Le Clainche I."/>
            <person name="Bernard M."/>
            <person name="Bento P."/>
            <person name="Noel B."/>
            <person name="Labadie K."/>
            <person name="Alberti A."/>
            <person name="Charles M."/>
            <person name="Arnaud D."/>
            <person name="Guo H."/>
            <person name="Daviaud C."/>
            <person name="Alamery S."/>
            <person name="Jabbari K."/>
            <person name="Zhao M."/>
            <person name="Edger P.P."/>
            <person name="Chelaifa H."/>
            <person name="Tack D."/>
            <person name="Lassalle G."/>
            <person name="Mestiri I."/>
            <person name="Schnel N."/>
            <person name="Le Paslier M.C."/>
            <person name="Fan G."/>
            <person name="Renault V."/>
            <person name="Bayer P.E."/>
            <person name="Golicz A.A."/>
            <person name="Manoli S."/>
            <person name="Lee T.H."/>
            <person name="Thi V.H."/>
            <person name="Chalabi S."/>
            <person name="Hu Q."/>
            <person name="Fan C."/>
            <person name="Tollenaere R."/>
            <person name="Lu Y."/>
            <person name="Battail C."/>
            <person name="Shen J."/>
            <person name="Sidebottom C.H."/>
            <person name="Wang X."/>
            <person name="Canaguier A."/>
            <person name="Chauveau A."/>
            <person name="Berard A."/>
            <person name="Deniot G."/>
            <person name="Guan M."/>
            <person name="Liu Z."/>
            <person name="Sun F."/>
            <person name="Lim Y.P."/>
            <person name="Lyons E."/>
            <person name="Town C.D."/>
            <person name="Bancroft I."/>
            <person name="Wang X."/>
            <person name="Meng J."/>
            <person name="Ma J."/>
            <person name="Pires J.C."/>
            <person name="King G.J."/>
            <person name="Brunel D."/>
            <person name="Delourme R."/>
            <person name="Renard M."/>
            <person name="Aury J.M."/>
            <person name="Adams K.L."/>
            <person name="Batley J."/>
            <person name="Snowdon R.J."/>
            <person name="Tost J."/>
            <person name="Edwards D."/>
            <person name="Zhou Y."/>
            <person name="Hua W."/>
            <person name="Sharpe A.G."/>
            <person name="Paterson A.H."/>
            <person name="Guan C."/>
            <person name="Wincker P."/>
        </authorList>
    </citation>
    <scope>NUCLEOTIDE SEQUENCE [LARGE SCALE GENOMIC DNA]</scope>
    <source>
        <strain evidence="16">cv. Darmor-bzh</strain>
    </source>
</reference>
<feature type="compositionally biased region" description="Acidic residues" evidence="13">
    <location>
        <begin position="104"/>
        <end position="113"/>
    </location>
</feature>
<evidence type="ECO:0000256" key="13">
    <source>
        <dbReference type="SAM" id="MobiDB-lite"/>
    </source>
</evidence>
<dbReference type="NCBIfam" id="TIGR00604">
    <property type="entry name" value="rad3"/>
    <property type="match status" value="1"/>
</dbReference>
<dbReference type="InterPro" id="IPR010614">
    <property type="entry name" value="RAD3-like_helicase_DEAD"/>
</dbReference>
<dbReference type="Gene3D" id="3.40.50.300">
    <property type="entry name" value="P-loop containing nucleotide triphosphate hydrolases"/>
    <property type="match status" value="3"/>
</dbReference>
<dbReference type="GO" id="GO:0005524">
    <property type="term" value="F:ATP binding"/>
    <property type="evidence" value="ECO:0007669"/>
    <property type="project" value="UniProtKB-KW"/>
</dbReference>
<dbReference type="PROSITE" id="PS00690">
    <property type="entry name" value="DEAH_ATP_HELICASE"/>
    <property type="match status" value="1"/>
</dbReference>
<dbReference type="InterPro" id="IPR006554">
    <property type="entry name" value="Helicase-like_DEXD_c2"/>
</dbReference>
<evidence type="ECO:0000256" key="7">
    <source>
        <dbReference type="ARBA" id="ARBA00022806"/>
    </source>
</evidence>
<evidence type="ECO:0000256" key="10">
    <source>
        <dbReference type="ARBA" id="ARBA00023014"/>
    </source>
</evidence>
<dbReference type="GO" id="GO:0051536">
    <property type="term" value="F:iron-sulfur cluster binding"/>
    <property type="evidence" value="ECO:0007669"/>
    <property type="project" value="UniProtKB-KW"/>
</dbReference>
<evidence type="ECO:0000256" key="3">
    <source>
        <dbReference type="ARBA" id="ARBA00008435"/>
    </source>
</evidence>
<organism evidence="15 16">
    <name type="scientific">Brassica napus</name>
    <name type="common">Rape</name>
    <dbReference type="NCBI Taxonomy" id="3708"/>
    <lineage>
        <taxon>Eukaryota</taxon>
        <taxon>Viridiplantae</taxon>
        <taxon>Streptophyta</taxon>
        <taxon>Embryophyta</taxon>
        <taxon>Tracheophyta</taxon>
        <taxon>Spermatophyta</taxon>
        <taxon>Magnoliopsida</taxon>
        <taxon>eudicotyledons</taxon>
        <taxon>Gunneridae</taxon>
        <taxon>Pentapetalae</taxon>
        <taxon>rosids</taxon>
        <taxon>malvids</taxon>
        <taxon>Brassicales</taxon>
        <taxon>Brassicaceae</taxon>
        <taxon>Brassiceae</taxon>
        <taxon>Brassica</taxon>
    </lineage>
</organism>
<dbReference type="SUPFAM" id="SSF52540">
    <property type="entry name" value="P-loop containing nucleoside triphosphate hydrolases"/>
    <property type="match status" value="1"/>
</dbReference>
<keyword evidence="11" id="KW-0413">Isomerase</keyword>
<keyword evidence="4" id="KW-0479">Metal-binding</keyword>
<dbReference type="Gramene" id="CDY65053">
    <property type="protein sequence ID" value="CDY65053"/>
    <property type="gene ID" value="GSBRNA2T00044097001"/>
</dbReference>
<dbReference type="STRING" id="3708.A0A078JBQ8"/>
<feature type="region of interest" description="Disordered" evidence="13">
    <location>
        <begin position="94"/>
        <end position="195"/>
    </location>
</feature>
<proteinExistence type="inferred from homology"/>
<dbReference type="Proteomes" id="UP000028999">
    <property type="component" value="Unassembled WGS sequence"/>
</dbReference>
<dbReference type="PROSITE" id="PS51193">
    <property type="entry name" value="HELICASE_ATP_BIND_2"/>
    <property type="match status" value="1"/>
</dbReference>
<keyword evidence="8" id="KW-0067">ATP-binding</keyword>
<dbReference type="AlphaFoldDB" id="A0A078JBQ8"/>
<keyword evidence="9" id="KW-0408">Iron</keyword>
<evidence type="ECO:0000256" key="4">
    <source>
        <dbReference type="ARBA" id="ARBA00022723"/>
    </source>
</evidence>
<dbReference type="InterPro" id="IPR002464">
    <property type="entry name" value="DNA/RNA_helicase_DEAH_CS"/>
</dbReference>
<dbReference type="PANTHER" id="PTHR11472:SF41">
    <property type="entry name" value="ATP-DEPENDENT DNA HELICASE DDX11-RELATED"/>
    <property type="match status" value="1"/>
</dbReference>
<name>A0A078JBQ8_BRANA</name>
<keyword evidence="6" id="KW-0378">Hydrolase</keyword>
<dbReference type="GO" id="GO:0005634">
    <property type="term" value="C:nucleus"/>
    <property type="evidence" value="ECO:0000318"/>
    <property type="project" value="GO_Central"/>
</dbReference>
<keyword evidence="7" id="KW-0347">Helicase</keyword>
<dbReference type="InterPro" id="IPR006555">
    <property type="entry name" value="ATP-dep_Helicase_C"/>
</dbReference>
<dbReference type="GO" id="GO:0016818">
    <property type="term" value="F:hydrolase activity, acting on acid anhydrides, in phosphorus-containing anhydrides"/>
    <property type="evidence" value="ECO:0007669"/>
    <property type="project" value="InterPro"/>
</dbReference>
<evidence type="ECO:0000256" key="12">
    <source>
        <dbReference type="ARBA" id="ARBA00023242"/>
    </source>
</evidence>
<dbReference type="InterPro" id="IPR014001">
    <property type="entry name" value="Helicase_ATP-bd"/>
</dbReference>
<dbReference type="GO" id="GO:0003677">
    <property type="term" value="F:DNA binding"/>
    <property type="evidence" value="ECO:0007669"/>
    <property type="project" value="InterPro"/>
</dbReference>
<dbReference type="SMART" id="SM00491">
    <property type="entry name" value="HELICc2"/>
    <property type="match status" value="1"/>
</dbReference>
<dbReference type="SMART" id="SM00487">
    <property type="entry name" value="DEXDc"/>
    <property type="match status" value="1"/>
</dbReference>
<dbReference type="GO" id="GO:0034085">
    <property type="term" value="P:establishment of sister chromatid cohesion"/>
    <property type="evidence" value="ECO:0000318"/>
    <property type="project" value="GO_Central"/>
</dbReference>
<keyword evidence="12" id="KW-0539">Nucleus</keyword>
<dbReference type="GO" id="GO:0003678">
    <property type="term" value="F:DNA helicase activity"/>
    <property type="evidence" value="ECO:0000318"/>
    <property type="project" value="GO_Central"/>
</dbReference>
<feature type="compositionally biased region" description="Basic residues" evidence="13">
    <location>
        <begin position="130"/>
        <end position="143"/>
    </location>
</feature>
<keyword evidence="16" id="KW-1185">Reference proteome</keyword>
<dbReference type="PaxDb" id="3708-A0A078JBQ8"/>
<evidence type="ECO:0000256" key="1">
    <source>
        <dbReference type="ARBA" id="ARBA00001966"/>
    </source>
</evidence>
<protein>
    <submittedName>
        <fullName evidence="15">BnaC02g47890D protein</fullName>
    </submittedName>
</protein>
<dbReference type="InterPro" id="IPR014013">
    <property type="entry name" value="Helic_SF1/SF2_ATP-bd_DinG/Rad3"/>
</dbReference>
<evidence type="ECO:0000256" key="8">
    <source>
        <dbReference type="ARBA" id="ARBA00022840"/>
    </source>
</evidence>
<keyword evidence="5" id="KW-0547">Nucleotide-binding</keyword>
<dbReference type="InterPro" id="IPR013020">
    <property type="entry name" value="Rad3/Chl1-like"/>
</dbReference>
<dbReference type="InterPro" id="IPR027417">
    <property type="entry name" value="P-loop_NTPase"/>
</dbReference>
<dbReference type="SMART" id="SM00488">
    <property type="entry name" value="DEXDc2"/>
    <property type="match status" value="1"/>
</dbReference>
<dbReference type="OMA" id="QTHQFRD"/>
<evidence type="ECO:0000256" key="2">
    <source>
        <dbReference type="ARBA" id="ARBA00004123"/>
    </source>
</evidence>
<evidence type="ECO:0000259" key="14">
    <source>
        <dbReference type="PROSITE" id="PS51193"/>
    </source>
</evidence>
<dbReference type="Pfam" id="PF06733">
    <property type="entry name" value="DEAD_2"/>
    <property type="match status" value="1"/>
</dbReference>
<dbReference type="EMBL" id="LK034642">
    <property type="protein sequence ID" value="CDY65053.1"/>
    <property type="molecule type" value="Genomic_DNA"/>
</dbReference>
<evidence type="ECO:0000256" key="11">
    <source>
        <dbReference type="ARBA" id="ARBA00023235"/>
    </source>
</evidence>
<gene>
    <name evidence="15" type="primary">BnaC02g47890D</name>
    <name evidence="15" type="ORF">GSBRNA2T00044097001</name>
</gene>
<dbReference type="GO" id="GO:0006139">
    <property type="term" value="P:nucleobase-containing compound metabolic process"/>
    <property type="evidence" value="ECO:0007669"/>
    <property type="project" value="InterPro"/>
</dbReference>